<feature type="compositionally biased region" description="Basic and acidic residues" evidence="1">
    <location>
        <begin position="236"/>
        <end position="248"/>
    </location>
</feature>
<accession>K0R4A5</accession>
<dbReference type="PANTHER" id="PTHR21255:SF4">
    <property type="entry name" value="DYNEIN LIGHT CHAIN TCTEX-TYPE"/>
    <property type="match status" value="1"/>
</dbReference>
<dbReference type="GO" id="GO:0007018">
    <property type="term" value="P:microtubule-based movement"/>
    <property type="evidence" value="ECO:0007669"/>
    <property type="project" value="TreeGrafter"/>
</dbReference>
<keyword evidence="3" id="KW-1185">Reference proteome</keyword>
<feature type="region of interest" description="Disordered" evidence="1">
    <location>
        <begin position="229"/>
        <end position="278"/>
    </location>
</feature>
<feature type="compositionally biased region" description="Basic and acidic residues" evidence="1">
    <location>
        <begin position="395"/>
        <end position="409"/>
    </location>
</feature>
<dbReference type="eggNOG" id="KOG4081">
    <property type="taxonomic scope" value="Eukaryota"/>
</dbReference>
<evidence type="ECO:0000313" key="2">
    <source>
        <dbReference type="EMBL" id="EJK47330.1"/>
    </source>
</evidence>
<dbReference type="OrthoDB" id="10059120at2759"/>
<dbReference type="Pfam" id="PF03645">
    <property type="entry name" value="Tctex-1"/>
    <property type="match status" value="1"/>
</dbReference>
<dbReference type="InterPro" id="IPR005334">
    <property type="entry name" value="Tctex-1-like"/>
</dbReference>
<evidence type="ECO:0000256" key="1">
    <source>
        <dbReference type="SAM" id="MobiDB-lite"/>
    </source>
</evidence>
<dbReference type="AlphaFoldDB" id="K0R4A5"/>
<dbReference type="InterPro" id="IPR038586">
    <property type="entry name" value="Tctex-1-like_sf"/>
</dbReference>
<gene>
    <name evidence="2" type="ORF">THAOC_33957</name>
</gene>
<evidence type="ECO:0000313" key="3">
    <source>
        <dbReference type="Proteomes" id="UP000266841"/>
    </source>
</evidence>
<reference evidence="2 3" key="1">
    <citation type="journal article" date="2012" name="Genome Biol.">
        <title>Genome and low-iron response of an oceanic diatom adapted to chronic iron limitation.</title>
        <authorList>
            <person name="Lommer M."/>
            <person name="Specht M."/>
            <person name="Roy A.S."/>
            <person name="Kraemer L."/>
            <person name="Andreson R."/>
            <person name="Gutowska M.A."/>
            <person name="Wolf J."/>
            <person name="Bergner S.V."/>
            <person name="Schilhabel M.B."/>
            <person name="Klostermeier U.C."/>
            <person name="Beiko R.G."/>
            <person name="Rosenstiel P."/>
            <person name="Hippler M."/>
            <person name="Laroche J."/>
        </authorList>
    </citation>
    <scope>NUCLEOTIDE SEQUENCE [LARGE SCALE GENOMIC DNA]</scope>
    <source>
        <strain evidence="2 3">CCMP1005</strain>
    </source>
</reference>
<comment type="caution">
    <text evidence="2">The sequence shown here is derived from an EMBL/GenBank/DDBJ whole genome shotgun (WGS) entry which is preliminary data.</text>
</comment>
<organism evidence="2 3">
    <name type="scientific">Thalassiosira oceanica</name>
    <name type="common">Marine diatom</name>
    <dbReference type="NCBI Taxonomy" id="159749"/>
    <lineage>
        <taxon>Eukaryota</taxon>
        <taxon>Sar</taxon>
        <taxon>Stramenopiles</taxon>
        <taxon>Ochrophyta</taxon>
        <taxon>Bacillariophyta</taxon>
        <taxon>Coscinodiscophyceae</taxon>
        <taxon>Thalassiosirophycidae</taxon>
        <taxon>Thalassiosirales</taxon>
        <taxon>Thalassiosiraceae</taxon>
        <taxon>Thalassiosira</taxon>
    </lineage>
</organism>
<dbReference type="GO" id="GO:0005737">
    <property type="term" value="C:cytoplasm"/>
    <property type="evidence" value="ECO:0007669"/>
    <property type="project" value="TreeGrafter"/>
</dbReference>
<name>K0R4A5_THAOC</name>
<dbReference type="GO" id="GO:0045505">
    <property type="term" value="F:dynein intermediate chain binding"/>
    <property type="evidence" value="ECO:0007669"/>
    <property type="project" value="TreeGrafter"/>
</dbReference>
<protein>
    <submittedName>
        <fullName evidence="2">Uncharacterized protein</fullName>
    </submittedName>
</protein>
<feature type="region of interest" description="Disordered" evidence="1">
    <location>
        <begin position="1"/>
        <end position="29"/>
    </location>
</feature>
<dbReference type="GO" id="GO:0005868">
    <property type="term" value="C:cytoplasmic dynein complex"/>
    <property type="evidence" value="ECO:0007669"/>
    <property type="project" value="TreeGrafter"/>
</dbReference>
<dbReference type="EMBL" id="AGNL01047075">
    <property type="protein sequence ID" value="EJK47330.1"/>
    <property type="molecule type" value="Genomic_DNA"/>
</dbReference>
<feature type="compositionally biased region" description="Basic and acidic residues" evidence="1">
    <location>
        <begin position="14"/>
        <end position="24"/>
    </location>
</feature>
<dbReference type="PANTHER" id="PTHR21255">
    <property type="entry name" value="T-COMPLEX-ASSOCIATED-TESTIS-EXPRESSED 1/ DYNEIN LIGHT CHAIN"/>
    <property type="match status" value="1"/>
</dbReference>
<dbReference type="CDD" id="cd21455">
    <property type="entry name" value="DLC-like_DYNLT1_DYNLT3"/>
    <property type="match status" value="1"/>
</dbReference>
<dbReference type="Gene3D" id="3.30.1140.40">
    <property type="entry name" value="Tctex-1"/>
    <property type="match status" value="1"/>
</dbReference>
<sequence>MGDQIDQMDPSVEPPKRQHEDKPAVESFSVEDTETVVKTAINSVLAGTEYKPSKVGDWSESVISSTLKGLQSLNKPYKYVVTCLLQQKNGAGLVSAASTYWDVTRDDLCKFSWENNTMQVIVTVFGTCLNVDKELRALIPAILFPSQPTFNVPPSPFIRLDAACPRRGDIVRTLARHSWRTSLLVGFGVRTSSRIDTRVLPLLVLHQEYVKWQSQAICHLVQSSRLARRRPQRSCPDGRESPAGDGDPHIVQAGRGRGGRESACAAPSDRGAEGNVGHVGRPCRLRRQVDDEEWRLCSNPPPVARPSRCCQGWPFVVARSQEPACSGLGQNEAGQRRRAQLMAVKADSSRLRSSTSPGSLLAISLSAESAVPAVPLASAQILKRDATHLGRGSTRARECKSARVQEARG</sequence>
<feature type="region of interest" description="Disordered" evidence="1">
    <location>
        <begin position="389"/>
        <end position="409"/>
    </location>
</feature>
<proteinExistence type="predicted"/>
<dbReference type="Proteomes" id="UP000266841">
    <property type="component" value="Unassembled WGS sequence"/>
</dbReference>